<gene>
    <name evidence="6" type="primary">fabD</name>
    <name evidence="6" type="ORF">M5X12_15915</name>
</gene>
<comment type="catalytic activity">
    <reaction evidence="4">
        <text>holo-[ACP] + malonyl-CoA = malonyl-[ACP] + CoA</text>
        <dbReference type="Rhea" id="RHEA:41792"/>
        <dbReference type="Rhea" id="RHEA-COMP:9623"/>
        <dbReference type="Rhea" id="RHEA-COMP:9685"/>
        <dbReference type="ChEBI" id="CHEBI:57287"/>
        <dbReference type="ChEBI" id="CHEBI:57384"/>
        <dbReference type="ChEBI" id="CHEBI:64479"/>
        <dbReference type="ChEBI" id="CHEBI:78449"/>
        <dbReference type="EC" id="2.3.1.39"/>
    </reaction>
</comment>
<dbReference type="RefSeq" id="WP_262866820.1">
    <property type="nucleotide sequence ID" value="NZ_JAMDLX010000175.1"/>
</dbReference>
<dbReference type="EC" id="2.3.1.39" evidence="1"/>
<evidence type="ECO:0000256" key="2">
    <source>
        <dbReference type="ARBA" id="ARBA00022679"/>
    </source>
</evidence>
<dbReference type="PANTHER" id="PTHR42681:SF1">
    <property type="entry name" value="MALONYL-COA-ACYL CARRIER PROTEIN TRANSACYLASE, MITOCHONDRIAL"/>
    <property type="match status" value="1"/>
</dbReference>
<keyword evidence="2 6" id="KW-0808">Transferase</keyword>
<dbReference type="GO" id="GO:0004314">
    <property type="term" value="F:[acyl-carrier-protein] S-malonyltransferase activity"/>
    <property type="evidence" value="ECO:0007669"/>
    <property type="project" value="UniProtKB-EC"/>
</dbReference>
<dbReference type="GeneID" id="94491229"/>
<comment type="caution">
    <text evidence="6">The sequence shown here is derived from an EMBL/GenBank/DDBJ whole genome shotgun (WGS) entry which is preliminary data.</text>
</comment>
<dbReference type="PANTHER" id="PTHR42681">
    <property type="entry name" value="MALONYL-COA-ACYL CARRIER PROTEIN TRANSACYLASE, MITOCHONDRIAL"/>
    <property type="match status" value="1"/>
</dbReference>
<dbReference type="SUPFAM" id="SSF55048">
    <property type="entry name" value="Probable ACP-binding domain of malonyl-CoA ACP transacylase"/>
    <property type="match status" value="1"/>
</dbReference>
<dbReference type="Proteomes" id="UP001527181">
    <property type="component" value="Unassembled WGS sequence"/>
</dbReference>
<evidence type="ECO:0000256" key="4">
    <source>
        <dbReference type="ARBA" id="ARBA00048462"/>
    </source>
</evidence>
<reference evidence="6 7" key="1">
    <citation type="submission" date="2022-05" db="EMBL/GenBank/DDBJ databases">
        <title>Genome Sequencing of Bee-Associated Microbes.</title>
        <authorList>
            <person name="Dunlap C."/>
        </authorList>
    </citation>
    <scope>NUCLEOTIDE SEQUENCE [LARGE SCALE GENOMIC DNA]</scope>
    <source>
        <strain evidence="6 7">NRRL B-04010</strain>
    </source>
</reference>
<dbReference type="InterPro" id="IPR016036">
    <property type="entry name" value="Malonyl_transacylase_ACP-bd"/>
</dbReference>
<dbReference type="Gene3D" id="3.30.70.250">
    <property type="entry name" value="Malonyl-CoA ACP transacylase, ACP-binding"/>
    <property type="match status" value="1"/>
</dbReference>
<dbReference type="InterPro" id="IPR004410">
    <property type="entry name" value="Malonyl_CoA-ACP_transAc_FabD"/>
</dbReference>
<dbReference type="SUPFAM" id="SSF52151">
    <property type="entry name" value="FabD/lysophospholipase-like"/>
    <property type="match status" value="1"/>
</dbReference>
<evidence type="ECO:0000313" key="7">
    <source>
        <dbReference type="Proteomes" id="UP001527181"/>
    </source>
</evidence>
<feature type="domain" description="Malonyl-CoA:ACP transacylase (MAT)" evidence="5">
    <location>
        <begin position="8"/>
        <end position="323"/>
    </location>
</feature>
<dbReference type="Gene3D" id="3.40.366.10">
    <property type="entry name" value="Malonyl-Coenzyme A Acyl Carrier Protein, domain 2"/>
    <property type="match status" value="1"/>
</dbReference>
<dbReference type="InterPro" id="IPR014043">
    <property type="entry name" value="Acyl_transferase_dom"/>
</dbReference>
<evidence type="ECO:0000313" key="6">
    <source>
        <dbReference type="EMBL" id="MCY9762059.1"/>
    </source>
</evidence>
<dbReference type="InterPro" id="IPR050858">
    <property type="entry name" value="Mal-CoA-ACP_Trans/PKS_FabD"/>
</dbReference>
<keyword evidence="3 6" id="KW-0012">Acyltransferase</keyword>
<accession>A0ABT4GZF6</accession>
<dbReference type="NCBIfam" id="TIGR00128">
    <property type="entry name" value="fabD"/>
    <property type="match status" value="1"/>
</dbReference>
<dbReference type="InterPro" id="IPR016035">
    <property type="entry name" value="Acyl_Trfase/lysoPLipase"/>
</dbReference>
<protein>
    <recommendedName>
        <fullName evidence="1">[acyl-carrier-protein] S-malonyltransferase</fullName>
        <ecNumber evidence="1">2.3.1.39</ecNumber>
    </recommendedName>
</protein>
<name>A0ABT4GZF6_PAEAL</name>
<dbReference type="InterPro" id="IPR001227">
    <property type="entry name" value="Ac_transferase_dom_sf"/>
</dbReference>
<sequence>MMMRKAFYFPGQGSQYVGMGKTLCENSKIASDVFAEASDALSLDLKKLCFEGDQANLTLTHNAQPAILTTSVAMFRVLMDRHMIKPDLMAGHSLGEITALTCAGAIDFADAVKIVRKRGELMQEAIAPEAGCMVSVLMRDVEKLEHICHSVTQSNEVVSISNYNSRTQTVISGHRTSVDQVVNVLNEEGIKSVYLNVSAPFHCSIMQPVATLFEEELKKYRFNDFTIPVLSNVTAKPYLGSEDIIPNLTAQIYTPVRWVDCMLYAKKYLIKYGVEVGPGHVLKKLMNNIFGDTPVFAYDHIEDIEKLEKHIQDSAIPFLSRSLGIFAATRNNNWDSEQYQRGVIEPYNKLSALQSEIEKEGRAATEEEMQQAITMLLMMFKTKQTSREEQIARLKELFRDSNTESLFEHFDYNAIT</sequence>
<keyword evidence="7" id="KW-1185">Reference proteome</keyword>
<evidence type="ECO:0000256" key="3">
    <source>
        <dbReference type="ARBA" id="ARBA00023315"/>
    </source>
</evidence>
<proteinExistence type="predicted"/>
<organism evidence="6 7">
    <name type="scientific">Paenibacillus alvei</name>
    <name type="common">Bacillus alvei</name>
    <dbReference type="NCBI Taxonomy" id="44250"/>
    <lineage>
        <taxon>Bacteria</taxon>
        <taxon>Bacillati</taxon>
        <taxon>Bacillota</taxon>
        <taxon>Bacilli</taxon>
        <taxon>Bacillales</taxon>
        <taxon>Paenibacillaceae</taxon>
        <taxon>Paenibacillus</taxon>
    </lineage>
</organism>
<dbReference type="SMART" id="SM00827">
    <property type="entry name" value="PKS_AT"/>
    <property type="match status" value="1"/>
</dbReference>
<evidence type="ECO:0000256" key="1">
    <source>
        <dbReference type="ARBA" id="ARBA00013258"/>
    </source>
</evidence>
<dbReference type="EMBL" id="JAMDNP010000026">
    <property type="protein sequence ID" value="MCY9762059.1"/>
    <property type="molecule type" value="Genomic_DNA"/>
</dbReference>
<evidence type="ECO:0000259" key="5">
    <source>
        <dbReference type="SMART" id="SM00827"/>
    </source>
</evidence>
<dbReference type="Pfam" id="PF00698">
    <property type="entry name" value="Acyl_transf_1"/>
    <property type="match status" value="1"/>
</dbReference>